<feature type="domain" description="CHAT" evidence="3">
    <location>
        <begin position="621"/>
        <end position="946"/>
    </location>
</feature>
<sequence length="951" mass="101282">MRIPVLVLALSLMGCSPLAIDLASQQQLAEFQRYDEQSDRLRGELERLRDLGRAEEAEAAARRLEQHERTMPQALRVAVQSTGVSMPGGSWSVAKQAALERALAQLEPEWQAPLFVQPEQMVGEAEAVSDEGKLALAQGQRVLLVEAAVAGQSQDWAAADARLDQARALGASPHIGLARGDLEVKRGRLDVALGHYQRAEREGAESVGPRSALIAPALWRQASVLMRQGKGKAAVALSERALGVLDAAAPDYPSALNNLGVAQHRAGELGAAARSYEAAIAALQTREPAHRFEFHRVLSNFGLAQWQQGEPARALELFRAALRERGAEEATYPRHESERAELARAQSLAVELDVVMSLERRLGHQPGASLGLQALLERKGAVLERQARALEAVRENAARRSAAPGGLLGTLFGSSRDRAERVAHEVIESSGASSAELLAEYEALTTERAGLPRGAATTDASGQRAALLDRRIDALKAEMASRASVREDLVGIQAPGGLSGFFDALTGNTERIQQRAVEAGEARLVARRDTALTASGGLLARIQQRLPADAVLLEFVTHRAFDPRSGRAELARFGPARTGAYLIAARGEPVYLELGEAAALESKIRAFRYALANDQRARVRQLGRELDEVLMRPVRAALQGQTRIYLAPDGALNLLPFAALVDAEGRYLLESLSFNYLTSGRDLLLLGRNEASRSAPVVIANPDFSLASAAGAGGGGSRSVDFSQVRFSQLPGTEAEARALSAIMPEAILLTGAGATETAAKRLSGPRILHVASHGFFLDDPVAPGAAGTAQRGKPATARKARAAQATPAHFEDPMLRSGLVFAGVNGLRSGEDDGVLTALEVAALDLRGTQLAVLSACETGVGEVRAGEGVFGLRRAFSVAGAETLVMSLWEVADEQTVALMDAYYRALAGKASRTEALRQAQLALLRQPDTASPFYWAAFISSGESGPLR</sequence>
<comment type="caution">
    <text evidence="4">The sequence shown here is derived from an EMBL/GenBank/DDBJ whole genome shotgun (WGS) entry which is preliminary data.</text>
</comment>
<evidence type="ECO:0000259" key="3">
    <source>
        <dbReference type="Pfam" id="PF12770"/>
    </source>
</evidence>
<dbReference type="AlphaFoldDB" id="A0A7X7LVP8"/>
<evidence type="ECO:0000313" key="4">
    <source>
        <dbReference type="EMBL" id="NLF54114.1"/>
    </source>
</evidence>
<dbReference type="Proteomes" id="UP000536534">
    <property type="component" value="Unassembled WGS sequence"/>
</dbReference>
<feature type="coiled-coil region" evidence="1">
    <location>
        <begin position="31"/>
        <end position="58"/>
    </location>
</feature>
<dbReference type="Pfam" id="PF12770">
    <property type="entry name" value="CHAT"/>
    <property type="match status" value="1"/>
</dbReference>
<dbReference type="InterPro" id="IPR019734">
    <property type="entry name" value="TPR_rpt"/>
</dbReference>
<evidence type="ECO:0000256" key="2">
    <source>
        <dbReference type="SAM" id="SignalP"/>
    </source>
</evidence>
<feature type="signal peptide" evidence="2">
    <location>
        <begin position="1"/>
        <end position="19"/>
    </location>
</feature>
<keyword evidence="2" id="KW-0732">Signal</keyword>
<protein>
    <submittedName>
        <fullName evidence="4">CHAT domain-containing protein</fullName>
    </submittedName>
</protein>
<dbReference type="InterPro" id="IPR011990">
    <property type="entry name" value="TPR-like_helical_dom_sf"/>
</dbReference>
<organism evidence="4 5">
    <name type="scientific">Thauera phenolivorans</name>
    <dbReference type="NCBI Taxonomy" id="1792543"/>
    <lineage>
        <taxon>Bacteria</taxon>
        <taxon>Pseudomonadati</taxon>
        <taxon>Pseudomonadota</taxon>
        <taxon>Betaproteobacteria</taxon>
        <taxon>Rhodocyclales</taxon>
        <taxon>Zoogloeaceae</taxon>
        <taxon>Thauera</taxon>
    </lineage>
</organism>
<accession>A0A7X7LVP8</accession>
<feature type="chain" id="PRO_5030800312" evidence="2">
    <location>
        <begin position="20"/>
        <end position="951"/>
    </location>
</feature>
<dbReference type="Gene3D" id="1.25.40.10">
    <property type="entry name" value="Tetratricopeptide repeat domain"/>
    <property type="match status" value="1"/>
</dbReference>
<keyword evidence="1" id="KW-0175">Coiled coil</keyword>
<evidence type="ECO:0000256" key="1">
    <source>
        <dbReference type="SAM" id="Coils"/>
    </source>
</evidence>
<dbReference type="SUPFAM" id="SSF48452">
    <property type="entry name" value="TPR-like"/>
    <property type="match status" value="1"/>
</dbReference>
<dbReference type="EMBL" id="JAAYYV010000184">
    <property type="protein sequence ID" value="NLF54114.1"/>
    <property type="molecule type" value="Genomic_DNA"/>
</dbReference>
<name>A0A7X7LVP8_9RHOO</name>
<dbReference type="PANTHER" id="PTHR10098">
    <property type="entry name" value="RAPSYN-RELATED"/>
    <property type="match status" value="1"/>
</dbReference>
<proteinExistence type="predicted"/>
<evidence type="ECO:0000313" key="5">
    <source>
        <dbReference type="Proteomes" id="UP000536534"/>
    </source>
</evidence>
<reference evidence="4 5" key="1">
    <citation type="journal article" date="2020" name="Biotechnol. Biofuels">
        <title>New insights from the biogas microbiome by comprehensive genome-resolved metagenomics of nearly 1600 species originating from multiple anaerobic digesters.</title>
        <authorList>
            <person name="Campanaro S."/>
            <person name="Treu L."/>
            <person name="Rodriguez-R L.M."/>
            <person name="Kovalovszki A."/>
            <person name="Ziels R.M."/>
            <person name="Maus I."/>
            <person name="Zhu X."/>
            <person name="Kougias P.G."/>
            <person name="Basile A."/>
            <person name="Luo G."/>
            <person name="Schluter A."/>
            <person name="Konstantinidis K.T."/>
            <person name="Angelidaki I."/>
        </authorList>
    </citation>
    <scope>NUCLEOTIDE SEQUENCE [LARGE SCALE GENOMIC DNA]</scope>
    <source>
        <strain evidence="4">AS06rmzACSIP_256</strain>
    </source>
</reference>
<dbReference type="SMART" id="SM00028">
    <property type="entry name" value="TPR"/>
    <property type="match status" value="3"/>
</dbReference>
<dbReference type="InterPro" id="IPR024983">
    <property type="entry name" value="CHAT_dom"/>
</dbReference>
<gene>
    <name evidence="4" type="ORF">GX576_06915</name>
</gene>
<dbReference type="PROSITE" id="PS51257">
    <property type="entry name" value="PROKAR_LIPOPROTEIN"/>
    <property type="match status" value="1"/>
</dbReference>